<accession>A0A842JB54</accession>
<dbReference type="CDD" id="cd06453">
    <property type="entry name" value="SufS_like"/>
    <property type="match status" value="1"/>
</dbReference>
<dbReference type="PANTHER" id="PTHR43586:SF8">
    <property type="entry name" value="CYSTEINE DESULFURASE 1, CHLOROPLASTIC"/>
    <property type="match status" value="1"/>
</dbReference>
<dbReference type="PIRSF" id="PIRSF005572">
    <property type="entry name" value="NifS"/>
    <property type="match status" value="1"/>
</dbReference>
<keyword evidence="4 8" id="KW-0808">Transferase</keyword>
<sequence>MNADTALDCARIRADFSILSQEVNGRALVYLDNAATTQMPEFVLDAIVAHYHADNANVHRGIHTLSERSTAKLEAAREAVRRFLNAASADEIVFTSGTTASVNMVARAWEARLAPGSCVIVTALEHHANFVPWQQACARSGAEFFVCPLAGTGDVDLGALEARLAKGGVSMVCVAHVSNVLGCVVPVDVVARLAHAHGAAVLVDAAQSVRHERVDVREIDCDFLCFSGHKVLGPTGIGVLYGKKELLGRMEPAWYGGEMVAQVATALTTFEEPPLRFEPGTPNYVGAIGLAAALEYLEGLGRDAVAAREADLVAYAEERLRGVAGVQVVGAPARRAGCVSFTVEGAQPFDVAMLMDKLGVAVRSGSQCAQPLLDETLGISKVVRVSPAFYNTHAEIDACIEALERVVPLVSRGR</sequence>
<gene>
    <name evidence="10" type="ORF">H7313_06990</name>
</gene>
<keyword evidence="11" id="KW-1185">Reference proteome</keyword>
<evidence type="ECO:0000313" key="10">
    <source>
        <dbReference type="EMBL" id="MBC2889093.1"/>
    </source>
</evidence>
<dbReference type="GO" id="GO:0006534">
    <property type="term" value="P:cysteine metabolic process"/>
    <property type="evidence" value="ECO:0007669"/>
    <property type="project" value="UniProtKB-UniRule"/>
</dbReference>
<evidence type="ECO:0000259" key="9">
    <source>
        <dbReference type="Pfam" id="PF00266"/>
    </source>
</evidence>
<dbReference type="Pfam" id="PF00266">
    <property type="entry name" value="Aminotran_5"/>
    <property type="match status" value="1"/>
</dbReference>
<dbReference type="EMBL" id="JACMSE010000003">
    <property type="protein sequence ID" value="MBC2889093.1"/>
    <property type="molecule type" value="Genomic_DNA"/>
</dbReference>
<evidence type="ECO:0000256" key="3">
    <source>
        <dbReference type="ARBA" id="ARBA00012239"/>
    </source>
</evidence>
<reference evidence="10 11" key="1">
    <citation type="submission" date="2020-08" db="EMBL/GenBank/DDBJ databases">
        <authorList>
            <person name="Liu C."/>
            <person name="Sun Q."/>
        </authorList>
    </citation>
    <scope>NUCLEOTIDE SEQUENCE [LARGE SCALE GENOMIC DNA]</scope>
    <source>
        <strain evidence="10 11">N22</strain>
    </source>
</reference>
<comment type="function">
    <text evidence="8">Catalyzes the removal of elemental sulfur and selenium atoms from L-cysteine, L-cystine, L-selenocysteine, and L-selenocystine to produce L-alanine.</text>
</comment>
<dbReference type="InterPro" id="IPR016454">
    <property type="entry name" value="Cysteine_dSase"/>
</dbReference>
<dbReference type="GO" id="GO:0031071">
    <property type="term" value="F:cysteine desulfurase activity"/>
    <property type="evidence" value="ECO:0007669"/>
    <property type="project" value="UniProtKB-UniRule"/>
</dbReference>
<dbReference type="NCBIfam" id="TIGR01979">
    <property type="entry name" value="sufS"/>
    <property type="match status" value="1"/>
</dbReference>
<evidence type="ECO:0000256" key="4">
    <source>
        <dbReference type="ARBA" id="ARBA00022679"/>
    </source>
</evidence>
<dbReference type="InterPro" id="IPR015424">
    <property type="entry name" value="PyrdxlP-dep_Trfase"/>
</dbReference>
<evidence type="ECO:0000256" key="5">
    <source>
        <dbReference type="ARBA" id="ARBA00022898"/>
    </source>
</evidence>
<dbReference type="RefSeq" id="WP_185904969.1">
    <property type="nucleotide sequence ID" value="NZ_JACMSE010000003.1"/>
</dbReference>
<evidence type="ECO:0000256" key="8">
    <source>
        <dbReference type="RuleBase" id="RU004506"/>
    </source>
</evidence>
<comment type="catalytic activity">
    <reaction evidence="6 8">
        <text>(sulfur carrier)-H + L-cysteine = (sulfur carrier)-SH + L-alanine</text>
        <dbReference type="Rhea" id="RHEA:43892"/>
        <dbReference type="Rhea" id="RHEA-COMP:14737"/>
        <dbReference type="Rhea" id="RHEA-COMP:14739"/>
        <dbReference type="ChEBI" id="CHEBI:29917"/>
        <dbReference type="ChEBI" id="CHEBI:35235"/>
        <dbReference type="ChEBI" id="CHEBI:57972"/>
        <dbReference type="ChEBI" id="CHEBI:64428"/>
        <dbReference type="EC" id="2.8.1.7"/>
    </reaction>
</comment>
<dbReference type="InterPro" id="IPR010970">
    <property type="entry name" value="Cys_dSase_SufS"/>
</dbReference>
<evidence type="ECO:0000256" key="7">
    <source>
        <dbReference type="RuleBase" id="RU004504"/>
    </source>
</evidence>
<dbReference type="GO" id="GO:0030170">
    <property type="term" value="F:pyridoxal phosphate binding"/>
    <property type="evidence" value="ECO:0007669"/>
    <property type="project" value="UniProtKB-UniRule"/>
</dbReference>
<dbReference type="InterPro" id="IPR015422">
    <property type="entry name" value="PyrdxlP-dep_Trfase_small"/>
</dbReference>
<dbReference type="PROSITE" id="PS00595">
    <property type="entry name" value="AA_TRANSFER_CLASS_5"/>
    <property type="match status" value="1"/>
</dbReference>
<dbReference type="Proteomes" id="UP000587396">
    <property type="component" value="Unassembled WGS sequence"/>
</dbReference>
<evidence type="ECO:0000256" key="6">
    <source>
        <dbReference type="ARBA" id="ARBA00050776"/>
    </source>
</evidence>
<dbReference type="PANTHER" id="PTHR43586">
    <property type="entry name" value="CYSTEINE DESULFURASE"/>
    <property type="match status" value="1"/>
</dbReference>
<evidence type="ECO:0000256" key="1">
    <source>
        <dbReference type="ARBA" id="ARBA00001933"/>
    </source>
</evidence>
<dbReference type="Gene3D" id="3.40.640.10">
    <property type="entry name" value="Type I PLP-dependent aspartate aminotransferase-like (Major domain)"/>
    <property type="match status" value="1"/>
</dbReference>
<dbReference type="InterPro" id="IPR000192">
    <property type="entry name" value="Aminotrans_V_dom"/>
</dbReference>
<organism evidence="10 11">
    <name type="scientific">Gordonibacter massiliensis</name>
    <name type="common">ex Traore et al. 2017</name>
    <dbReference type="NCBI Taxonomy" id="1841863"/>
    <lineage>
        <taxon>Bacteria</taxon>
        <taxon>Bacillati</taxon>
        <taxon>Actinomycetota</taxon>
        <taxon>Coriobacteriia</taxon>
        <taxon>Eggerthellales</taxon>
        <taxon>Eggerthellaceae</taxon>
        <taxon>Gordonibacter</taxon>
    </lineage>
</organism>
<dbReference type="InterPro" id="IPR015421">
    <property type="entry name" value="PyrdxlP-dep_Trfase_major"/>
</dbReference>
<dbReference type="EC" id="2.8.1.7" evidence="3 8"/>
<proteinExistence type="inferred from homology"/>
<dbReference type="AlphaFoldDB" id="A0A842JB54"/>
<feature type="domain" description="Aminotransferase class V" evidence="9">
    <location>
        <begin position="29"/>
        <end position="398"/>
    </location>
</feature>
<evidence type="ECO:0000313" key="11">
    <source>
        <dbReference type="Proteomes" id="UP000587396"/>
    </source>
</evidence>
<dbReference type="Gene3D" id="3.90.1150.10">
    <property type="entry name" value="Aspartate Aminotransferase, domain 1"/>
    <property type="match status" value="1"/>
</dbReference>
<name>A0A842JB54_9ACTN</name>
<dbReference type="SUPFAM" id="SSF53383">
    <property type="entry name" value="PLP-dependent transferases"/>
    <property type="match status" value="1"/>
</dbReference>
<comment type="similarity">
    <text evidence="2 8">Belongs to the class-V pyridoxal-phosphate-dependent aminotransferase family. Csd subfamily.</text>
</comment>
<protein>
    <recommendedName>
        <fullName evidence="3 8">Cysteine desulfurase</fullName>
        <ecNumber evidence="3 8">2.8.1.7</ecNumber>
    </recommendedName>
</protein>
<evidence type="ECO:0000256" key="2">
    <source>
        <dbReference type="ARBA" id="ARBA00010447"/>
    </source>
</evidence>
<comment type="cofactor">
    <cofactor evidence="1 7">
        <name>pyridoxal 5'-phosphate</name>
        <dbReference type="ChEBI" id="CHEBI:597326"/>
    </cofactor>
</comment>
<comment type="caution">
    <text evidence="10">The sequence shown here is derived from an EMBL/GenBank/DDBJ whole genome shotgun (WGS) entry which is preliminary data.</text>
</comment>
<keyword evidence="5 8" id="KW-0663">Pyridoxal phosphate</keyword>
<dbReference type="InterPro" id="IPR020578">
    <property type="entry name" value="Aminotrans_V_PyrdxlP_BS"/>
</dbReference>